<feature type="chain" id="PRO_5016838149" evidence="1">
    <location>
        <begin position="24"/>
        <end position="60"/>
    </location>
</feature>
<gene>
    <name evidence="2" type="ORF">NCTC10211_02774</name>
</gene>
<dbReference type="AlphaFoldDB" id="A0A379YZZ5"/>
<accession>A0A379YZZ5</accession>
<name>A0A379YZZ5_SERMA</name>
<sequence>MKKIMTRTLTAAALLLAASQAFAVEAPKRTECIAPAKARRRLRFDLQADSGVVAGHQGHR</sequence>
<proteinExistence type="predicted"/>
<evidence type="ECO:0000313" key="3">
    <source>
        <dbReference type="Proteomes" id="UP000254765"/>
    </source>
</evidence>
<dbReference type="Proteomes" id="UP000254765">
    <property type="component" value="Unassembled WGS sequence"/>
</dbReference>
<protein>
    <submittedName>
        <fullName evidence="2">Uncharacterized protein</fullName>
    </submittedName>
</protein>
<keyword evidence="1" id="KW-0732">Signal</keyword>
<evidence type="ECO:0000313" key="2">
    <source>
        <dbReference type="EMBL" id="SUI52708.1"/>
    </source>
</evidence>
<evidence type="ECO:0000256" key="1">
    <source>
        <dbReference type="SAM" id="SignalP"/>
    </source>
</evidence>
<organism evidence="2 3">
    <name type="scientific">Serratia marcescens</name>
    <dbReference type="NCBI Taxonomy" id="615"/>
    <lineage>
        <taxon>Bacteria</taxon>
        <taxon>Pseudomonadati</taxon>
        <taxon>Pseudomonadota</taxon>
        <taxon>Gammaproteobacteria</taxon>
        <taxon>Enterobacterales</taxon>
        <taxon>Yersiniaceae</taxon>
        <taxon>Serratia</taxon>
    </lineage>
</organism>
<feature type="signal peptide" evidence="1">
    <location>
        <begin position="1"/>
        <end position="23"/>
    </location>
</feature>
<reference evidence="2 3" key="1">
    <citation type="submission" date="2018-06" db="EMBL/GenBank/DDBJ databases">
        <authorList>
            <consortium name="Pathogen Informatics"/>
            <person name="Doyle S."/>
        </authorList>
    </citation>
    <scope>NUCLEOTIDE SEQUENCE [LARGE SCALE GENOMIC DNA]</scope>
    <source>
        <strain evidence="2 3">NCTC10211</strain>
    </source>
</reference>
<dbReference type="EMBL" id="UGYK01000002">
    <property type="protein sequence ID" value="SUI52708.1"/>
    <property type="molecule type" value="Genomic_DNA"/>
</dbReference>